<feature type="region of interest" description="Disordered" evidence="1">
    <location>
        <begin position="1"/>
        <end position="36"/>
    </location>
</feature>
<evidence type="ECO:0000313" key="3">
    <source>
        <dbReference type="Proteomes" id="UP000499080"/>
    </source>
</evidence>
<sequence>DNKEFNDGASENDEENSEYEDEEEDDNSNNDTYRKRLHAYFCPTLRLSSR</sequence>
<dbReference type="AlphaFoldDB" id="A0A4Y2BQ92"/>
<feature type="compositionally biased region" description="Acidic residues" evidence="1">
    <location>
        <begin position="10"/>
        <end position="28"/>
    </location>
</feature>
<organism evidence="2 3">
    <name type="scientific">Araneus ventricosus</name>
    <name type="common">Orbweaver spider</name>
    <name type="synonym">Epeira ventricosa</name>
    <dbReference type="NCBI Taxonomy" id="182803"/>
    <lineage>
        <taxon>Eukaryota</taxon>
        <taxon>Metazoa</taxon>
        <taxon>Ecdysozoa</taxon>
        <taxon>Arthropoda</taxon>
        <taxon>Chelicerata</taxon>
        <taxon>Arachnida</taxon>
        <taxon>Araneae</taxon>
        <taxon>Araneomorphae</taxon>
        <taxon>Entelegynae</taxon>
        <taxon>Araneoidea</taxon>
        <taxon>Araneidae</taxon>
        <taxon>Araneus</taxon>
    </lineage>
</organism>
<feature type="non-terminal residue" evidence="2">
    <location>
        <position position="1"/>
    </location>
</feature>
<protein>
    <submittedName>
        <fullName evidence="2">Uncharacterized protein</fullName>
    </submittedName>
</protein>
<evidence type="ECO:0000256" key="1">
    <source>
        <dbReference type="SAM" id="MobiDB-lite"/>
    </source>
</evidence>
<gene>
    <name evidence="2" type="ORF">AVEN_148584_1</name>
</gene>
<name>A0A4Y2BQ92_ARAVE</name>
<accession>A0A4Y2BQ92</accession>
<evidence type="ECO:0000313" key="2">
    <source>
        <dbReference type="EMBL" id="GBL93799.1"/>
    </source>
</evidence>
<dbReference type="Proteomes" id="UP000499080">
    <property type="component" value="Unassembled WGS sequence"/>
</dbReference>
<dbReference type="EMBL" id="BGPR01084033">
    <property type="protein sequence ID" value="GBL93799.1"/>
    <property type="molecule type" value="Genomic_DNA"/>
</dbReference>
<proteinExistence type="predicted"/>
<reference evidence="2 3" key="1">
    <citation type="journal article" date="2019" name="Sci. Rep.">
        <title>Orb-weaving spider Araneus ventricosus genome elucidates the spidroin gene catalogue.</title>
        <authorList>
            <person name="Kono N."/>
            <person name="Nakamura H."/>
            <person name="Ohtoshi R."/>
            <person name="Moran D.A.P."/>
            <person name="Shinohara A."/>
            <person name="Yoshida Y."/>
            <person name="Fujiwara M."/>
            <person name="Mori M."/>
            <person name="Tomita M."/>
            <person name="Arakawa K."/>
        </authorList>
    </citation>
    <scope>NUCLEOTIDE SEQUENCE [LARGE SCALE GENOMIC DNA]</scope>
</reference>
<comment type="caution">
    <text evidence="2">The sequence shown here is derived from an EMBL/GenBank/DDBJ whole genome shotgun (WGS) entry which is preliminary data.</text>
</comment>
<keyword evidence="3" id="KW-1185">Reference proteome</keyword>